<gene>
    <name evidence="5" type="ORF">TPAB3V08_LOCUS13748</name>
</gene>
<dbReference type="InterPro" id="IPR011054">
    <property type="entry name" value="Rudment_hybrid_motif"/>
</dbReference>
<dbReference type="InterPro" id="IPR011764">
    <property type="entry name" value="Biotin_carboxylation_dom"/>
</dbReference>
<dbReference type="PROSITE" id="PS50979">
    <property type="entry name" value="BC"/>
    <property type="match status" value="1"/>
</dbReference>
<dbReference type="EMBL" id="CAJPIN010059242">
    <property type="protein sequence ID" value="CAG2066805.1"/>
    <property type="molecule type" value="Genomic_DNA"/>
</dbReference>
<evidence type="ECO:0000256" key="1">
    <source>
        <dbReference type="ARBA" id="ARBA00022598"/>
    </source>
</evidence>
<dbReference type="PANTHER" id="PTHR45728:SF3">
    <property type="entry name" value="ACETYL-COA CARBOXYLASE"/>
    <property type="match status" value="1"/>
</dbReference>
<evidence type="ECO:0000313" key="5">
    <source>
        <dbReference type="EMBL" id="CAG2066805.1"/>
    </source>
</evidence>
<proteinExistence type="predicted"/>
<name>A0ABN7PGA5_TIMPD</name>
<accession>A0ABN7PGA5</accession>
<evidence type="ECO:0000256" key="2">
    <source>
        <dbReference type="ARBA" id="ARBA00022741"/>
    </source>
</evidence>
<dbReference type="SUPFAM" id="SSF51246">
    <property type="entry name" value="Rudiment single hybrid motif"/>
    <property type="match status" value="1"/>
</dbReference>
<keyword evidence="6" id="KW-1185">Reference proteome</keyword>
<feature type="domain" description="Biotin carboxylation" evidence="4">
    <location>
        <begin position="1"/>
        <end position="100"/>
    </location>
</feature>
<keyword evidence="1" id="KW-0436">Ligase</keyword>
<sequence>FKPSSGTVQELNFRSSKNVWGYFSVGASGGLHEFADSQFGHCFSWGETREQARENLVIALKELSIRGDFRTTVEYLIKLLETPTFQNNLIDTAWLDALIAERMQAEKPDILLGVMCGALHIADSTILSAFQNFQTSLE</sequence>
<feature type="non-terminal residue" evidence="5">
    <location>
        <position position="1"/>
    </location>
</feature>
<dbReference type="Gene3D" id="3.30.470.20">
    <property type="entry name" value="ATP-grasp fold, B domain"/>
    <property type="match status" value="1"/>
</dbReference>
<protein>
    <recommendedName>
        <fullName evidence="4">Biotin carboxylation domain-containing protein</fullName>
    </recommendedName>
</protein>
<evidence type="ECO:0000313" key="6">
    <source>
        <dbReference type="Proteomes" id="UP001153148"/>
    </source>
</evidence>
<organism evidence="5 6">
    <name type="scientific">Timema podura</name>
    <name type="common">Walking stick</name>
    <dbReference type="NCBI Taxonomy" id="61482"/>
    <lineage>
        <taxon>Eukaryota</taxon>
        <taxon>Metazoa</taxon>
        <taxon>Ecdysozoa</taxon>
        <taxon>Arthropoda</taxon>
        <taxon>Hexapoda</taxon>
        <taxon>Insecta</taxon>
        <taxon>Pterygota</taxon>
        <taxon>Neoptera</taxon>
        <taxon>Polyneoptera</taxon>
        <taxon>Phasmatodea</taxon>
        <taxon>Timematodea</taxon>
        <taxon>Timematoidea</taxon>
        <taxon>Timematidae</taxon>
        <taxon>Timema</taxon>
    </lineage>
</organism>
<keyword evidence="2" id="KW-0547">Nucleotide-binding</keyword>
<keyword evidence="3" id="KW-0067">ATP-binding</keyword>
<reference evidence="5" key="1">
    <citation type="submission" date="2021-03" db="EMBL/GenBank/DDBJ databases">
        <authorList>
            <person name="Tran Van P."/>
        </authorList>
    </citation>
    <scope>NUCLEOTIDE SEQUENCE</scope>
</reference>
<dbReference type="InterPro" id="IPR049076">
    <property type="entry name" value="ACCA"/>
</dbReference>
<dbReference type="Proteomes" id="UP001153148">
    <property type="component" value="Unassembled WGS sequence"/>
</dbReference>
<dbReference type="PANTHER" id="PTHR45728">
    <property type="entry name" value="ACETYL-COA CARBOXYLASE, ISOFORM A"/>
    <property type="match status" value="1"/>
</dbReference>
<evidence type="ECO:0000256" key="3">
    <source>
        <dbReference type="ARBA" id="ARBA00022840"/>
    </source>
</evidence>
<dbReference type="Pfam" id="PF02785">
    <property type="entry name" value="Biotin_carb_C"/>
    <property type="match status" value="1"/>
</dbReference>
<feature type="non-terminal residue" evidence="5">
    <location>
        <position position="138"/>
    </location>
</feature>
<comment type="caution">
    <text evidence="5">The sequence shown here is derived from an EMBL/GenBank/DDBJ whole genome shotgun (WGS) entry which is preliminary data.</text>
</comment>
<dbReference type="SMART" id="SM00878">
    <property type="entry name" value="Biotin_carb_C"/>
    <property type="match status" value="1"/>
</dbReference>
<evidence type="ECO:0000259" key="4">
    <source>
        <dbReference type="PROSITE" id="PS50979"/>
    </source>
</evidence>
<dbReference type="InterPro" id="IPR005482">
    <property type="entry name" value="Biotin_COase_C"/>
</dbReference>